<dbReference type="SFLD" id="SFLDS00005">
    <property type="entry name" value="Isoprenoid_Synthase_Type_I"/>
    <property type="match status" value="1"/>
</dbReference>
<name>A0A388TAS3_TERA1</name>
<dbReference type="Proteomes" id="UP000269352">
    <property type="component" value="Unassembled WGS sequence"/>
</dbReference>
<dbReference type="NCBIfam" id="NF045485">
    <property type="entry name" value="FPPsyn"/>
    <property type="match status" value="1"/>
</dbReference>
<evidence type="ECO:0000256" key="7">
    <source>
        <dbReference type="RuleBase" id="RU004466"/>
    </source>
</evidence>
<dbReference type="GO" id="GO:0004659">
    <property type="term" value="F:prenyltransferase activity"/>
    <property type="evidence" value="ECO:0007669"/>
    <property type="project" value="InterPro"/>
</dbReference>
<dbReference type="EMBL" id="BGZN01000013">
    <property type="protein sequence ID" value="GBR73577.1"/>
    <property type="molecule type" value="Genomic_DNA"/>
</dbReference>
<keyword evidence="9" id="KW-1185">Reference proteome</keyword>
<evidence type="ECO:0000256" key="2">
    <source>
        <dbReference type="ARBA" id="ARBA00006706"/>
    </source>
</evidence>
<sequence>MPPRLAAYLTQKTAVIEKALNNYLVFPPDVPQELAEAMRYAVLNGGKRIRPALMLAAAELLRVAEPEILPAACALEIVHSYSLAHDDLPCMDNDDWRRGQPACHKKFSEAIALLTGDTLQAYAYEIIARDCPPESALELIKNLGAASGIYGMAGGQALDLSGAVRTLPELQKMHSRKTGALLKYAVTAPLCLAQADAATRQALRDYADAVGLAFQIKDDILDATGTTEALGKTPGKDAGGNKVTYVTLLGLEKAAELLAAETNKACASAKIFGEENLLLTMAQYLLERKN</sequence>
<organism evidence="8 9">
    <name type="scientific">Termititenax aidoneus</name>
    <dbReference type="NCBI Taxonomy" id="2218524"/>
    <lineage>
        <taxon>Bacteria</taxon>
        <taxon>Bacillati</taxon>
        <taxon>Candidatus Margulisiibacteriota</taxon>
        <taxon>Candidatus Termititenacia</taxon>
        <taxon>Candidatus Termititenacales</taxon>
        <taxon>Candidatus Termititenacaceae</taxon>
        <taxon>Candidatus Termititenax</taxon>
    </lineage>
</organism>
<dbReference type="InterPro" id="IPR000092">
    <property type="entry name" value="Polyprenyl_synt"/>
</dbReference>
<evidence type="ECO:0000313" key="8">
    <source>
        <dbReference type="EMBL" id="GBR73577.1"/>
    </source>
</evidence>
<dbReference type="InterPro" id="IPR053378">
    <property type="entry name" value="Prenyl_diphosphate_synthase"/>
</dbReference>
<dbReference type="PROSITE" id="PS00444">
    <property type="entry name" value="POLYPRENYL_SYNTHASE_2"/>
    <property type="match status" value="1"/>
</dbReference>
<comment type="similarity">
    <text evidence="2 7">Belongs to the FPP/GGPP synthase family.</text>
</comment>
<keyword evidence="5" id="KW-0460">Magnesium</keyword>
<keyword evidence="3 7" id="KW-0808">Transferase</keyword>
<keyword evidence="6" id="KW-0414">Isoprene biosynthesis</keyword>
<evidence type="ECO:0000256" key="5">
    <source>
        <dbReference type="ARBA" id="ARBA00022842"/>
    </source>
</evidence>
<evidence type="ECO:0000256" key="3">
    <source>
        <dbReference type="ARBA" id="ARBA00022679"/>
    </source>
</evidence>
<proteinExistence type="inferred from homology"/>
<dbReference type="SFLD" id="SFLDG01017">
    <property type="entry name" value="Polyprenyl_Transferase_Like"/>
    <property type="match status" value="1"/>
</dbReference>
<dbReference type="SUPFAM" id="SSF48576">
    <property type="entry name" value="Terpenoid synthases"/>
    <property type="match status" value="1"/>
</dbReference>
<dbReference type="FunFam" id="1.10.600.10:FF:000001">
    <property type="entry name" value="Geranylgeranyl diphosphate synthase"/>
    <property type="match status" value="1"/>
</dbReference>
<evidence type="ECO:0000313" key="9">
    <source>
        <dbReference type="Proteomes" id="UP000269352"/>
    </source>
</evidence>
<dbReference type="InterPro" id="IPR033749">
    <property type="entry name" value="Polyprenyl_synt_CS"/>
</dbReference>
<dbReference type="CDD" id="cd00685">
    <property type="entry name" value="Trans_IPPS_HT"/>
    <property type="match status" value="1"/>
</dbReference>
<dbReference type="PANTHER" id="PTHR43281">
    <property type="entry name" value="FARNESYL DIPHOSPHATE SYNTHASE"/>
    <property type="match status" value="1"/>
</dbReference>
<dbReference type="GO" id="GO:0005737">
    <property type="term" value="C:cytoplasm"/>
    <property type="evidence" value="ECO:0007669"/>
    <property type="project" value="UniProtKB-ARBA"/>
</dbReference>
<comment type="cofactor">
    <cofactor evidence="1">
        <name>Mg(2+)</name>
        <dbReference type="ChEBI" id="CHEBI:18420"/>
    </cofactor>
</comment>
<dbReference type="Pfam" id="PF00348">
    <property type="entry name" value="polyprenyl_synt"/>
    <property type="match status" value="1"/>
</dbReference>
<dbReference type="GO" id="GO:0016114">
    <property type="term" value="P:terpenoid biosynthetic process"/>
    <property type="evidence" value="ECO:0007669"/>
    <property type="project" value="UniProtKB-ARBA"/>
</dbReference>
<reference evidence="8 9" key="1">
    <citation type="journal article" date="2019" name="ISME J.">
        <title>Genome analyses of uncultured TG2/ZB3 bacteria in 'Margulisbacteria' specifically attached to ectosymbiotic spirochetes of protists in the termite gut.</title>
        <authorList>
            <person name="Utami Y.D."/>
            <person name="Kuwahara H."/>
            <person name="Igai K."/>
            <person name="Murakami T."/>
            <person name="Sugaya K."/>
            <person name="Morikawa T."/>
            <person name="Nagura Y."/>
            <person name="Yuki M."/>
            <person name="Deevong P."/>
            <person name="Inoue T."/>
            <person name="Kihara K."/>
            <person name="Lo N."/>
            <person name="Yamada A."/>
            <person name="Ohkuma M."/>
            <person name="Hongoh Y."/>
        </authorList>
    </citation>
    <scope>NUCLEOTIDE SEQUENCE [LARGE SCALE GENOMIC DNA]</scope>
    <source>
        <strain evidence="8">NkOx7-01</strain>
    </source>
</reference>
<dbReference type="Gene3D" id="1.10.600.10">
    <property type="entry name" value="Farnesyl Diphosphate Synthase"/>
    <property type="match status" value="1"/>
</dbReference>
<dbReference type="PANTHER" id="PTHR43281:SF1">
    <property type="entry name" value="FARNESYL DIPHOSPHATE SYNTHASE"/>
    <property type="match status" value="1"/>
</dbReference>
<accession>A0A388TAS3</accession>
<gene>
    <name evidence="8" type="primary">lspA</name>
    <name evidence="8" type="ORF">NO1_0926</name>
</gene>
<dbReference type="GO" id="GO:0046872">
    <property type="term" value="F:metal ion binding"/>
    <property type="evidence" value="ECO:0007669"/>
    <property type="project" value="UniProtKB-KW"/>
</dbReference>
<evidence type="ECO:0000256" key="6">
    <source>
        <dbReference type="ARBA" id="ARBA00023229"/>
    </source>
</evidence>
<evidence type="ECO:0000256" key="4">
    <source>
        <dbReference type="ARBA" id="ARBA00022723"/>
    </source>
</evidence>
<comment type="caution">
    <text evidence="8">The sequence shown here is derived from an EMBL/GenBank/DDBJ whole genome shotgun (WGS) entry which is preliminary data.</text>
</comment>
<evidence type="ECO:0000256" key="1">
    <source>
        <dbReference type="ARBA" id="ARBA00001946"/>
    </source>
</evidence>
<dbReference type="InterPro" id="IPR008949">
    <property type="entry name" value="Isoprenoid_synthase_dom_sf"/>
</dbReference>
<dbReference type="AlphaFoldDB" id="A0A388TAS3"/>
<keyword evidence="4" id="KW-0479">Metal-binding</keyword>
<protein>
    <submittedName>
        <fullName evidence="8">Geranylgeranyl pyrophosphate synthase</fullName>
    </submittedName>
</protein>